<evidence type="ECO:0000259" key="6">
    <source>
        <dbReference type="Pfam" id="PF01490"/>
    </source>
</evidence>
<name>A0A0L7LAU8_OPEBR</name>
<accession>A0A0L7LAU8</accession>
<dbReference type="GO" id="GO:0015179">
    <property type="term" value="F:L-amino acid transmembrane transporter activity"/>
    <property type="evidence" value="ECO:0007669"/>
    <property type="project" value="TreeGrafter"/>
</dbReference>
<dbReference type="InterPro" id="IPR013057">
    <property type="entry name" value="AA_transpt_TM"/>
</dbReference>
<evidence type="ECO:0000313" key="8">
    <source>
        <dbReference type="Proteomes" id="UP000037510"/>
    </source>
</evidence>
<sequence length="279" mass="31021">MGIFKIDLSVHFYLVLLFPLILALAMVKNLKYLTPVSLLASIMTAWGLVITFYYILQDLPNTNTILPLENNMKTPEAFGGWNGVLNTGMVIVGALYTAIGFFGYLKLAQSVRTVMAAAIFLSYGLQFYVPMGIVWPFVKSRLSTIFLSYGLQSYVPMGIVWPFVKSRLSSEDALKHGEAVTRVVLILITCKYHIPVVRPAVLRAHGHSVALRQVQAVVGGRLKTWGGCHKSSTHSDHIFLSYGLQSYVPMGIVWPFVKSRLSSEDALKHGEAITRVYSF</sequence>
<feature type="transmembrane region" description="Helical" evidence="5">
    <location>
        <begin position="12"/>
        <end position="30"/>
    </location>
</feature>
<feature type="non-terminal residue" evidence="7">
    <location>
        <position position="279"/>
    </location>
</feature>
<evidence type="ECO:0000313" key="7">
    <source>
        <dbReference type="EMBL" id="KOB72602.1"/>
    </source>
</evidence>
<evidence type="ECO:0000256" key="2">
    <source>
        <dbReference type="ARBA" id="ARBA00022692"/>
    </source>
</evidence>
<evidence type="ECO:0000256" key="5">
    <source>
        <dbReference type="SAM" id="Phobius"/>
    </source>
</evidence>
<proteinExistence type="predicted"/>
<feature type="transmembrane region" description="Helical" evidence="5">
    <location>
        <begin position="84"/>
        <end position="105"/>
    </location>
</feature>
<dbReference type="GO" id="GO:0005774">
    <property type="term" value="C:vacuolar membrane"/>
    <property type="evidence" value="ECO:0007669"/>
    <property type="project" value="TreeGrafter"/>
</dbReference>
<feature type="transmembrane region" description="Helical" evidence="5">
    <location>
        <begin position="144"/>
        <end position="164"/>
    </location>
</feature>
<dbReference type="Proteomes" id="UP000037510">
    <property type="component" value="Unassembled WGS sequence"/>
</dbReference>
<dbReference type="Pfam" id="PF01490">
    <property type="entry name" value="Aa_trans"/>
    <property type="match status" value="1"/>
</dbReference>
<keyword evidence="2 5" id="KW-0812">Transmembrane</keyword>
<comment type="subcellular location">
    <subcellularLocation>
        <location evidence="1">Membrane</location>
        <topology evidence="1">Multi-pass membrane protein</topology>
    </subcellularLocation>
</comment>
<evidence type="ECO:0000256" key="4">
    <source>
        <dbReference type="ARBA" id="ARBA00023136"/>
    </source>
</evidence>
<dbReference type="EMBL" id="JTDY01001896">
    <property type="protein sequence ID" value="KOB72602.1"/>
    <property type="molecule type" value="Genomic_DNA"/>
</dbReference>
<keyword evidence="8" id="KW-1185">Reference proteome</keyword>
<protein>
    <submittedName>
        <fullName evidence="7">Proton-coupled amino acid transporter 4</fullName>
    </submittedName>
</protein>
<keyword evidence="4 5" id="KW-0472">Membrane</keyword>
<comment type="caution">
    <text evidence="7">The sequence shown here is derived from an EMBL/GenBank/DDBJ whole genome shotgun (WGS) entry which is preliminary data.</text>
</comment>
<dbReference type="AlphaFoldDB" id="A0A0L7LAU8"/>
<feature type="transmembrane region" description="Helical" evidence="5">
    <location>
        <begin position="117"/>
        <end position="138"/>
    </location>
</feature>
<dbReference type="PANTHER" id="PTHR22950">
    <property type="entry name" value="AMINO ACID TRANSPORTER"/>
    <property type="match status" value="1"/>
</dbReference>
<dbReference type="PANTHER" id="PTHR22950:SF349">
    <property type="entry name" value="AMINO ACID TRANSPORTER TRANSMEMBRANE DOMAIN-CONTAINING PROTEIN"/>
    <property type="match status" value="1"/>
</dbReference>
<dbReference type="STRING" id="104452.A0A0L7LAU8"/>
<organism evidence="7 8">
    <name type="scientific">Operophtera brumata</name>
    <name type="common">Winter moth</name>
    <name type="synonym">Phalaena brumata</name>
    <dbReference type="NCBI Taxonomy" id="104452"/>
    <lineage>
        <taxon>Eukaryota</taxon>
        <taxon>Metazoa</taxon>
        <taxon>Ecdysozoa</taxon>
        <taxon>Arthropoda</taxon>
        <taxon>Hexapoda</taxon>
        <taxon>Insecta</taxon>
        <taxon>Pterygota</taxon>
        <taxon>Neoptera</taxon>
        <taxon>Endopterygota</taxon>
        <taxon>Lepidoptera</taxon>
        <taxon>Glossata</taxon>
        <taxon>Ditrysia</taxon>
        <taxon>Geometroidea</taxon>
        <taxon>Geometridae</taxon>
        <taxon>Larentiinae</taxon>
        <taxon>Operophtera</taxon>
    </lineage>
</organism>
<feature type="domain" description="Amino acid transporter transmembrane" evidence="6">
    <location>
        <begin position="63"/>
        <end position="126"/>
    </location>
</feature>
<gene>
    <name evidence="7" type="ORF">OBRU01_07870</name>
</gene>
<feature type="non-terminal residue" evidence="7">
    <location>
        <position position="1"/>
    </location>
</feature>
<evidence type="ECO:0000256" key="3">
    <source>
        <dbReference type="ARBA" id="ARBA00022989"/>
    </source>
</evidence>
<feature type="transmembrane region" description="Helical" evidence="5">
    <location>
        <begin position="37"/>
        <end position="56"/>
    </location>
</feature>
<keyword evidence="3 5" id="KW-1133">Transmembrane helix</keyword>
<reference evidence="7 8" key="1">
    <citation type="journal article" date="2015" name="Genome Biol. Evol.">
        <title>The genome of winter moth (Operophtera brumata) provides a genomic perspective on sexual dimorphism and phenology.</title>
        <authorList>
            <person name="Derks M.F."/>
            <person name="Smit S."/>
            <person name="Salis L."/>
            <person name="Schijlen E."/>
            <person name="Bossers A."/>
            <person name="Mateman C."/>
            <person name="Pijl A.S."/>
            <person name="de Ridder D."/>
            <person name="Groenen M.A."/>
            <person name="Visser M.E."/>
            <person name="Megens H.J."/>
        </authorList>
    </citation>
    <scope>NUCLEOTIDE SEQUENCE [LARGE SCALE GENOMIC DNA]</scope>
    <source>
        <strain evidence="7">WM2013NL</strain>
        <tissue evidence="7">Head and thorax</tissue>
    </source>
</reference>
<evidence type="ECO:0000256" key="1">
    <source>
        <dbReference type="ARBA" id="ARBA00004141"/>
    </source>
</evidence>